<dbReference type="Gene3D" id="2.60.120.260">
    <property type="entry name" value="Galactose-binding domain-like"/>
    <property type="match status" value="1"/>
</dbReference>
<organism evidence="5 6">
    <name type="scientific">Lutibacter profundi</name>
    <dbReference type="NCBI Taxonomy" id="1622118"/>
    <lineage>
        <taxon>Bacteria</taxon>
        <taxon>Pseudomonadati</taxon>
        <taxon>Bacteroidota</taxon>
        <taxon>Flavobacteriia</taxon>
        <taxon>Flavobacteriales</taxon>
        <taxon>Flavobacteriaceae</taxon>
        <taxon>Lutibacter</taxon>
    </lineage>
</organism>
<dbReference type="GO" id="GO:0006509">
    <property type="term" value="P:membrane protein ectodomain proteolysis"/>
    <property type="evidence" value="ECO:0007669"/>
    <property type="project" value="TreeGrafter"/>
</dbReference>
<keyword evidence="2" id="KW-0732">Signal</keyword>
<evidence type="ECO:0000256" key="1">
    <source>
        <dbReference type="ARBA" id="ARBA00022670"/>
    </source>
</evidence>
<keyword evidence="1" id="KW-0645">Protease</keyword>
<dbReference type="PROSITE" id="PS51829">
    <property type="entry name" value="P_HOMO_B"/>
    <property type="match status" value="1"/>
</dbReference>
<proteinExistence type="predicted"/>
<evidence type="ECO:0000256" key="3">
    <source>
        <dbReference type="ARBA" id="ARBA00022801"/>
    </source>
</evidence>
<dbReference type="GO" id="GO:0004252">
    <property type="term" value="F:serine-type endopeptidase activity"/>
    <property type="evidence" value="ECO:0007669"/>
    <property type="project" value="InterPro"/>
</dbReference>
<dbReference type="KEGG" id="lut:Lupro_07645"/>
<dbReference type="PANTHER" id="PTHR11905:SF159">
    <property type="entry name" value="ADAM METALLOPROTEASE"/>
    <property type="match status" value="1"/>
</dbReference>
<dbReference type="Pfam" id="PF18962">
    <property type="entry name" value="Por_Secre_tail"/>
    <property type="match status" value="1"/>
</dbReference>
<dbReference type="RefSeq" id="WP_068208232.1">
    <property type="nucleotide sequence ID" value="NZ_CP013355.1"/>
</dbReference>
<dbReference type="InterPro" id="IPR028974">
    <property type="entry name" value="TSP_type-3_rpt"/>
</dbReference>
<dbReference type="SUPFAM" id="SSF55486">
    <property type="entry name" value="Metalloproteases ('zincins'), catalytic domain"/>
    <property type="match status" value="1"/>
</dbReference>
<dbReference type="SUPFAM" id="SSF103647">
    <property type="entry name" value="TSP type-3 repeat"/>
    <property type="match status" value="1"/>
</dbReference>
<dbReference type="GO" id="GO:0008237">
    <property type="term" value="F:metallopeptidase activity"/>
    <property type="evidence" value="ECO:0007669"/>
    <property type="project" value="InterPro"/>
</dbReference>
<evidence type="ECO:0000313" key="6">
    <source>
        <dbReference type="Proteomes" id="UP000059672"/>
    </source>
</evidence>
<dbReference type="InterPro" id="IPR036116">
    <property type="entry name" value="FN3_sf"/>
</dbReference>
<dbReference type="EMBL" id="CP013355">
    <property type="protein sequence ID" value="AMC11130.1"/>
    <property type="molecule type" value="Genomic_DNA"/>
</dbReference>
<dbReference type="InterPro" id="IPR026444">
    <property type="entry name" value="Secre_tail"/>
</dbReference>
<dbReference type="Gene3D" id="2.60.40.10">
    <property type="entry name" value="Immunoglobulins"/>
    <property type="match status" value="2"/>
</dbReference>
<protein>
    <recommendedName>
        <fullName evidence="4">P/Homo B domain-containing protein</fullName>
    </recommendedName>
</protein>
<reference evidence="6" key="1">
    <citation type="submission" date="2015-12" db="EMBL/GenBank/DDBJ databases">
        <title>Complete genome sequence of Lutibacter profundus strain LP1.</title>
        <authorList>
            <person name="Wissuwa J."/>
            <person name="Le Moine Bauer S."/>
            <person name="Stokke R."/>
            <person name="Dahle H."/>
            <person name="Steen I.H."/>
        </authorList>
    </citation>
    <scope>NUCLEOTIDE SEQUENCE [LARGE SCALE GENOMIC DNA]</scope>
    <source>
        <strain evidence="6">LP1</strain>
    </source>
</reference>
<dbReference type="Proteomes" id="UP000059672">
    <property type="component" value="Chromosome"/>
</dbReference>
<dbReference type="Pfam" id="PF02412">
    <property type="entry name" value="TSP_3"/>
    <property type="match status" value="2"/>
</dbReference>
<dbReference type="SUPFAM" id="SSF49785">
    <property type="entry name" value="Galactose-binding domain-like"/>
    <property type="match status" value="1"/>
</dbReference>
<feature type="domain" description="P/Homo B" evidence="4">
    <location>
        <begin position="864"/>
        <end position="1013"/>
    </location>
</feature>
<dbReference type="InterPro" id="IPR024079">
    <property type="entry name" value="MetalloPept_cat_dom_sf"/>
</dbReference>
<accession>A0A0X8G6U9</accession>
<dbReference type="Pfam" id="PF13583">
    <property type="entry name" value="Reprolysin_4"/>
    <property type="match status" value="1"/>
</dbReference>
<reference evidence="5 6" key="2">
    <citation type="journal article" date="2016" name="Int. J. Syst. Evol. Microbiol.">
        <title>Lutibacter profundi sp. nov., isolated from a deep-sea hydrothermal system on the Arctic Mid-Ocean Ridge and emended description of the genus Lutibacter.</title>
        <authorList>
            <person name="Le Moine Bauer S."/>
            <person name="Roalkvam I."/>
            <person name="Steen I.H."/>
            <person name="Dahle H."/>
        </authorList>
    </citation>
    <scope>NUCLEOTIDE SEQUENCE [LARGE SCALE GENOMIC DNA]</scope>
    <source>
        <strain evidence="5 6">LP1</strain>
    </source>
</reference>
<evidence type="ECO:0000259" key="4">
    <source>
        <dbReference type="PROSITE" id="PS51829"/>
    </source>
</evidence>
<dbReference type="InterPro" id="IPR003367">
    <property type="entry name" value="Thrombospondin_3-like_rpt"/>
</dbReference>
<sequence>MKQLCNKYFVFTLFLFLIIFSVSSQNKGDLWIKNTKLEKNTFQKIKRKSIPTDFEIYNLNLNLLQRELTNAPKRKNKITKSNVVLRFPNENGEFVKYQIFETPILEEALQRKYPNIKSYIGKGINNSNSVVRFSVTSLGLHAMVFQKTGQSTYIDPYSSNKESYIFYKKKSLPQVEQFQCRVEEVKNTTKIEQSNITAKAENANDGILRTFRLAIATTGEYSQFHLTNQGISATATDAEKKGAVLSAIVATMTRVNAIFERDVALTMVLVANNTDIIFLDATTDSFTNDDASKLIDESQTVIDAAIGTSNYDIGHTFSTGGGGLAQLRSPCTDSKARGITGSSNPIGDPYDIDFVAHEMGHQFGAHHTFNTDSGNCGGGNRNDATAVEPGSGSTIMAYAGICAPNNVQNLSDAYFHLVSIREMWDNITAGNSTCGAQTSTANNTPVLNVLANYTIPISTPFVLNATATDAENDALTYTWEQLDTEITLHPLESTAIGGPAFRSVMPSTSSMRFFPNQNTVVAGNLSSTWEVLPSVARTMRFGVTVRDNNVVGGQTSSEETTVTVDGLSGPFKLTSQATVEIWDAGTAQTITWDVANTNVSPINCTLVNILLSTDGGFTYPITLASNVANDGSHEIITPNITTNTARIKIESVGNIFYTMNAADITVQASEFIMNFTSNNVAVCSPNNAVYTFTYNTFLGFNEETTFSASNTPAGTTVTFNPTSATADNTTVEMTISGVTNTNIGSHTISVTGVSATSSTTKTTAVTLDVYSSTINAPILVSPENNAVSILKPYILNWQNDVNALNYSLEISTDNSFTTIIESATVSDNFYSPLLLQLNTNYFWRVKSINDCSESVFSSVYNFTTANEVCDSYNSTDTPLGIPDNNTIGISSRINLVANKIITDVNVTVNITHPWIGDLTLTLTSPKGTSIVLVSSRNDEGDNYTNTVFDDAATTSITSGVAPFTGVFSPQGSLSSFNNEESYGVWILKVVDSGPADVGQIESWSIEICGVHILTDTDGDGVLDNLDLCPNTPTGEIVNSDGCSNGQLDDDGDGVQNSNDLCPNTTLGVTVDATGCFTLPEDNFNVQVISETCPDKNNGQLVITAQTVQNYAVTINGTAYTFTDSLTVDSLAPGMYNFCITVTGETYEQCFVVEVIAGVTVSGKSSVSSNRATIEIAEGTAPFIIYVNGQEVLETNSPVFNVEVKHGDLLEVKTSKSCEGVYSKTIALLEGIVAYPNPTSGVLEIALPVSQKEVTISLYSIHSQLISRKVYPIINGKVQLNIANKPTGLYIVKVQLDKPVTLKIIKQ</sequence>
<dbReference type="Pfam" id="PF01483">
    <property type="entry name" value="P_proprotein"/>
    <property type="match status" value="1"/>
</dbReference>
<keyword evidence="6" id="KW-1185">Reference proteome</keyword>
<dbReference type="InterPro" id="IPR013783">
    <property type="entry name" value="Ig-like_fold"/>
</dbReference>
<keyword evidence="3" id="KW-0378">Hydrolase</keyword>
<dbReference type="NCBIfam" id="TIGR04183">
    <property type="entry name" value="Por_Secre_tail"/>
    <property type="match status" value="1"/>
</dbReference>
<dbReference type="InterPro" id="IPR008979">
    <property type="entry name" value="Galactose-bd-like_sf"/>
</dbReference>
<gene>
    <name evidence="5" type="ORF">Lupro_07645</name>
</gene>
<name>A0A0X8G6U9_9FLAO</name>
<dbReference type="STRING" id="1622118.Lupro_07645"/>
<dbReference type="GO" id="GO:0007155">
    <property type="term" value="P:cell adhesion"/>
    <property type="evidence" value="ECO:0007669"/>
    <property type="project" value="InterPro"/>
</dbReference>
<dbReference type="OrthoDB" id="9792152at2"/>
<dbReference type="GO" id="GO:0005509">
    <property type="term" value="F:calcium ion binding"/>
    <property type="evidence" value="ECO:0007669"/>
    <property type="project" value="InterPro"/>
</dbReference>
<dbReference type="PANTHER" id="PTHR11905">
    <property type="entry name" value="ADAM A DISINTEGRIN AND METALLOPROTEASE DOMAIN"/>
    <property type="match status" value="1"/>
</dbReference>
<dbReference type="SUPFAM" id="SSF49265">
    <property type="entry name" value="Fibronectin type III"/>
    <property type="match status" value="1"/>
</dbReference>
<evidence type="ECO:0000256" key="2">
    <source>
        <dbReference type="ARBA" id="ARBA00022729"/>
    </source>
</evidence>
<dbReference type="InterPro" id="IPR002884">
    <property type="entry name" value="P_dom"/>
</dbReference>
<evidence type="ECO:0000313" key="5">
    <source>
        <dbReference type="EMBL" id="AMC11130.1"/>
    </source>
</evidence>
<dbReference type="PATRIC" id="fig|1622118.3.peg.1581"/>
<dbReference type="Gene3D" id="3.40.390.10">
    <property type="entry name" value="Collagenase (Catalytic Domain)"/>
    <property type="match status" value="1"/>
</dbReference>